<keyword evidence="6 12" id="KW-0472">Membrane</keyword>
<reference evidence="15 17" key="2">
    <citation type="journal article" date="2013" name="Nature">
        <title>Insights into bilaterian evolution from three spiralian genomes.</title>
        <authorList>
            <person name="Simakov O."/>
            <person name="Marletaz F."/>
            <person name="Cho S.J."/>
            <person name="Edsinger-Gonzales E."/>
            <person name="Havlak P."/>
            <person name="Hellsten U."/>
            <person name="Kuo D.H."/>
            <person name="Larsson T."/>
            <person name="Lv J."/>
            <person name="Arendt D."/>
            <person name="Savage R."/>
            <person name="Osoegawa K."/>
            <person name="de Jong P."/>
            <person name="Grimwood J."/>
            <person name="Chapman J.A."/>
            <person name="Shapiro H."/>
            <person name="Aerts A."/>
            <person name="Otillar R.P."/>
            <person name="Terry A.Y."/>
            <person name="Boore J.L."/>
            <person name="Grigoriev I.V."/>
            <person name="Lindberg D.R."/>
            <person name="Seaver E.C."/>
            <person name="Weisblat D.A."/>
            <person name="Putnam N.H."/>
            <person name="Rokhsar D.S."/>
        </authorList>
    </citation>
    <scope>NUCLEOTIDE SEQUENCE</scope>
</reference>
<dbReference type="FunFam" id="3.40.190.10:FF:000024">
    <property type="entry name" value="Glutamate receptor, ionotropic, delta 1"/>
    <property type="match status" value="1"/>
</dbReference>
<keyword evidence="8" id="KW-0325">Glycoprotein</keyword>
<dbReference type="CTD" id="20213046"/>
<sequence>MELNVDWLKTQWKQMRSTNENRRFMEVKLKAVPLETNLTYLGLSKSKNDNDDDDNNMYDKNSYVKHKNQNNNTSTIKKHINNTTSTQQQHINNTPATQQHTNNKTAYMDLGSLNISFLIGPYTHSLALTTNSLNVPYFVTSSQQCFMTSSTSPPTTINDDENDEISFDGNQSNDVTISVDDSIDYIAKNVHKELRLTDWPCFSLDNMITMFQAPPTFVLVDILKLIRPTNKRAAIIYDNIQGLQLANQLLNDNVQSIKTYRVIGNFPKLTKDIISSIRNSQTFIIVLMVEEARLDEIMVEGMRTALMTSQHIWIVHNVNVADELFDEYTNSGVTFLTFKSSNNINNINGNYEYGPSERVNQLSLDEMLYLDSMHLIDEITKVHQRLYSGRCYNNNNINNNINNNNMVKSNYYHSNYNNDEDLRLKFINNYTINNKMNYILKQIDTEGSSGQITFNDQSAIRQRRGHVLDVVIITETKQQKDPPFLIAKTSSPTSDDDDRYDGFVVDLLNQLSKQLDFTYKLYVVADGKLGSRREKEKERERWDGMVNEIIEGKADLALGPLTITSSRSRVIDFSFPFATSKLSGLGLSKSSKPQWVKFVDPFTLETWLTIAAILISITLVFFFIDRCTPRLKMFSYQKNISRRFDGEDDEAGGTASYDNDGSKSNKKLVGDDYDGDGFKMGSRKMSGVSRVKSGELFNETSHRQSGTYEVVSTAATNATNTTETSSNTPVRASRVATAATTPTSTIKRSPKQAITSIERKNVDQVEKMSLWACFSLSLSTLLLNNQSNPRTNAGKFLLVGLRMCSLVTVVMYAAKMAASMTTNQLQATKGSLEELMMKKEGRFGTVRNSEVGIMLQRSPNPIYKHLWQTVQHRDTSGTAEMYSIFQLSVTDMVESTKDGYDRVKSSNEYYFLWHNLGNRYRAIIDAGCEMENVESNYHSMHYGIGLKKNSHLKTHLNTALLLMFEDGSLKNIQDKWWGDNGCLDGRLQTTKHPGQLNVDNFKAIFITLVLTVIISVLMCVIECNVISGRNKRRFKKVIHLKQQRSIETTLTYQQQQHQPQKPRSDDNDDRADGNDDDDDANVKVHDLLFQQQTQDATLLSRQTQIF</sequence>
<reference evidence="17" key="1">
    <citation type="submission" date="2012-12" db="EMBL/GenBank/DDBJ databases">
        <authorList>
            <person name="Hellsten U."/>
            <person name="Grimwood J."/>
            <person name="Chapman J.A."/>
            <person name="Shapiro H."/>
            <person name="Aerts A."/>
            <person name="Otillar R.P."/>
            <person name="Terry A.Y."/>
            <person name="Boore J.L."/>
            <person name="Simakov O."/>
            <person name="Marletaz F."/>
            <person name="Cho S.-J."/>
            <person name="Edsinger-Gonzales E."/>
            <person name="Havlak P."/>
            <person name="Kuo D.-H."/>
            <person name="Larsson T."/>
            <person name="Lv J."/>
            <person name="Arendt D."/>
            <person name="Savage R."/>
            <person name="Osoegawa K."/>
            <person name="de Jong P."/>
            <person name="Lindberg D.R."/>
            <person name="Seaver E.C."/>
            <person name="Weisblat D.A."/>
            <person name="Putnam N.H."/>
            <person name="Grigoriev I.V."/>
            <person name="Rokhsar D.S."/>
        </authorList>
    </citation>
    <scope>NUCLEOTIDE SEQUENCE</scope>
</reference>
<keyword evidence="5" id="KW-0406">Ion transport</keyword>
<keyword evidence="17" id="KW-1185">Reference proteome</keyword>
<keyword evidence="7" id="KW-0675">Receptor</keyword>
<evidence type="ECO:0000256" key="11">
    <source>
        <dbReference type="SAM" id="MobiDB-lite"/>
    </source>
</evidence>
<name>T1FW50_HELRO</name>
<feature type="transmembrane region" description="Helical" evidence="12">
    <location>
        <begin position="606"/>
        <end position="624"/>
    </location>
</feature>
<reference evidence="16" key="3">
    <citation type="submission" date="2015-06" db="UniProtKB">
        <authorList>
            <consortium name="EnsemblMetazoa"/>
        </authorList>
    </citation>
    <scope>IDENTIFICATION</scope>
</reference>
<feature type="region of interest" description="Disordered" evidence="11">
    <location>
        <begin position="718"/>
        <end position="745"/>
    </location>
</feature>
<evidence type="ECO:0000256" key="10">
    <source>
        <dbReference type="ARBA" id="ARBA00023303"/>
    </source>
</evidence>
<evidence type="ECO:0008006" key="18">
    <source>
        <dbReference type="Google" id="ProtNLM"/>
    </source>
</evidence>
<dbReference type="InterPro" id="IPR015683">
    <property type="entry name" value="Ionotropic_Glu_rcpt"/>
</dbReference>
<dbReference type="InParanoid" id="T1FW50"/>
<dbReference type="GeneID" id="20213046"/>
<dbReference type="EnsemblMetazoa" id="HelroT194512">
    <property type="protein sequence ID" value="HelroP194512"/>
    <property type="gene ID" value="HelroG194512"/>
</dbReference>
<feature type="compositionally biased region" description="Basic and acidic residues" evidence="11">
    <location>
        <begin position="1062"/>
        <end position="1073"/>
    </location>
</feature>
<dbReference type="GO" id="GO:0035249">
    <property type="term" value="P:synaptic transmission, glutamatergic"/>
    <property type="evidence" value="ECO:0000318"/>
    <property type="project" value="GO_Central"/>
</dbReference>
<evidence type="ECO:0000259" key="14">
    <source>
        <dbReference type="SMART" id="SM00918"/>
    </source>
</evidence>
<feature type="region of interest" description="Disordered" evidence="11">
    <location>
        <begin position="43"/>
        <end position="70"/>
    </location>
</feature>
<evidence type="ECO:0000256" key="6">
    <source>
        <dbReference type="ARBA" id="ARBA00023136"/>
    </source>
</evidence>
<dbReference type="AlphaFoldDB" id="T1FW50"/>
<dbReference type="GO" id="GO:0098839">
    <property type="term" value="C:postsynaptic density membrane"/>
    <property type="evidence" value="ECO:0000318"/>
    <property type="project" value="GO_Central"/>
</dbReference>
<dbReference type="Gene3D" id="3.40.50.2300">
    <property type="match status" value="2"/>
</dbReference>
<dbReference type="HOGENOM" id="CLU_282461_0_0_1"/>
<evidence type="ECO:0000256" key="7">
    <source>
        <dbReference type="ARBA" id="ARBA00023170"/>
    </source>
</evidence>
<comment type="subcellular location">
    <subcellularLocation>
        <location evidence="1">Membrane</location>
        <topology evidence="1">Multi-pass membrane protein</topology>
    </subcellularLocation>
</comment>
<evidence type="ECO:0000256" key="12">
    <source>
        <dbReference type="SAM" id="Phobius"/>
    </source>
</evidence>
<dbReference type="GO" id="GO:0008066">
    <property type="term" value="F:glutamate receptor activity"/>
    <property type="evidence" value="ECO:0000318"/>
    <property type="project" value="GO_Central"/>
</dbReference>
<dbReference type="Pfam" id="PF00060">
    <property type="entry name" value="Lig_chan"/>
    <property type="match status" value="1"/>
</dbReference>
<dbReference type="GO" id="GO:0005886">
    <property type="term" value="C:plasma membrane"/>
    <property type="evidence" value="ECO:0000318"/>
    <property type="project" value="GO_Central"/>
</dbReference>
<dbReference type="EMBL" id="KB097710">
    <property type="protein sequence ID" value="ESN91168.1"/>
    <property type="molecule type" value="Genomic_DNA"/>
</dbReference>
<dbReference type="PANTHER" id="PTHR18966">
    <property type="entry name" value="IONOTROPIC GLUTAMATE RECEPTOR"/>
    <property type="match status" value="1"/>
</dbReference>
<keyword evidence="3 12" id="KW-0812">Transmembrane</keyword>
<dbReference type="STRING" id="6412.T1FW50"/>
<feature type="region of interest" description="Disordered" evidence="11">
    <location>
        <begin position="1049"/>
        <end position="1078"/>
    </location>
</feature>
<dbReference type="GO" id="GO:1904315">
    <property type="term" value="F:transmitter-gated monoatomic ion channel activity involved in regulation of postsynaptic membrane potential"/>
    <property type="evidence" value="ECO:0000318"/>
    <property type="project" value="GO_Central"/>
</dbReference>
<proteinExistence type="predicted"/>
<evidence type="ECO:0000256" key="5">
    <source>
        <dbReference type="ARBA" id="ARBA00023065"/>
    </source>
</evidence>
<feature type="region of interest" description="Disordered" evidence="11">
    <location>
        <begin position="645"/>
        <end position="668"/>
    </location>
</feature>
<dbReference type="Proteomes" id="UP000015101">
    <property type="component" value="Unassembled WGS sequence"/>
</dbReference>
<keyword evidence="4 12" id="KW-1133">Transmembrane helix</keyword>
<dbReference type="Gene3D" id="1.10.287.70">
    <property type="match status" value="1"/>
</dbReference>
<keyword evidence="9" id="KW-1071">Ligand-gated ion channel</keyword>
<dbReference type="GO" id="GO:0050804">
    <property type="term" value="P:modulation of chemical synaptic transmission"/>
    <property type="evidence" value="ECO:0000318"/>
    <property type="project" value="GO_Central"/>
</dbReference>
<keyword evidence="10" id="KW-0407">Ion channel</keyword>
<evidence type="ECO:0000313" key="17">
    <source>
        <dbReference type="Proteomes" id="UP000015101"/>
    </source>
</evidence>
<organism evidence="16 17">
    <name type="scientific">Helobdella robusta</name>
    <name type="common">Californian leech</name>
    <dbReference type="NCBI Taxonomy" id="6412"/>
    <lineage>
        <taxon>Eukaryota</taxon>
        <taxon>Metazoa</taxon>
        <taxon>Spiralia</taxon>
        <taxon>Lophotrochozoa</taxon>
        <taxon>Annelida</taxon>
        <taxon>Clitellata</taxon>
        <taxon>Hirudinea</taxon>
        <taxon>Rhynchobdellida</taxon>
        <taxon>Glossiphoniidae</taxon>
        <taxon>Helobdella</taxon>
    </lineage>
</organism>
<feature type="transmembrane region" description="Helical" evidence="12">
    <location>
        <begin position="1003"/>
        <end position="1026"/>
    </location>
</feature>
<dbReference type="SMART" id="SM00079">
    <property type="entry name" value="PBPe"/>
    <property type="match status" value="1"/>
</dbReference>
<evidence type="ECO:0000313" key="16">
    <source>
        <dbReference type="EnsemblMetazoa" id="HelroP194512"/>
    </source>
</evidence>
<evidence type="ECO:0000256" key="2">
    <source>
        <dbReference type="ARBA" id="ARBA00022448"/>
    </source>
</evidence>
<evidence type="ECO:0000256" key="8">
    <source>
        <dbReference type="ARBA" id="ARBA00023180"/>
    </source>
</evidence>
<evidence type="ECO:0000259" key="13">
    <source>
        <dbReference type="SMART" id="SM00079"/>
    </source>
</evidence>
<feature type="domain" description="Ionotropic glutamate receptor L-glutamate and glycine-binding" evidence="14">
    <location>
        <begin position="483"/>
        <end position="551"/>
    </location>
</feature>
<gene>
    <name evidence="16" type="primary">20213046</name>
    <name evidence="15" type="ORF">HELRODRAFT_194512</name>
</gene>
<dbReference type="eggNOG" id="KOG1054">
    <property type="taxonomic scope" value="Eukaryota"/>
</dbReference>
<keyword evidence="2" id="KW-0813">Transport</keyword>
<dbReference type="EMBL" id="AMQM01007999">
    <property type="status" value="NOT_ANNOTATED_CDS"/>
    <property type="molecule type" value="Genomic_DNA"/>
</dbReference>
<accession>T1FW50</accession>
<evidence type="ECO:0000256" key="9">
    <source>
        <dbReference type="ARBA" id="ARBA00023286"/>
    </source>
</evidence>
<dbReference type="SUPFAM" id="SSF53850">
    <property type="entry name" value="Periplasmic binding protein-like II"/>
    <property type="match status" value="1"/>
</dbReference>
<evidence type="ECO:0000256" key="3">
    <source>
        <dbReference type="ARBA" id="ARBA00022692"/>
    </source>
</evidence>
<protein>
    <recommendedName>
        <fullName evidence="18">Ionotropic glutamate receptor C-terminal domain-containing protein</fullName>
    </recommendedName>
</protein>
<dbReference type="InterPro" id="IPR001320">
    <property type="entry name" value="Iontro_rcpt_C"/>
</dbReference>
<dbReference type="SMART" id="SM00918">
    <property type="entry name" value="Lig_chan-Glu_bd"/>
    <property type="match status" value="1"/>
</dbReference>
<dbReference type="InterPro" id="IPR019594">
    <property type="entry name" value="Glu/Gly-bd"/>
</dbReference>
<dbReference type="RefSeq" id="XP_009030695.1">
    <property type="nucleotide sequence ID" value="XM_009032447.1"/>
</dbReference>
<evidence type="ECO:0000256" key="1">
    <source>
        <dbReference type="ARBA" id="ARBA00004141"/>
    </source>
</evidence>
<evidence type="ECO:0000256" key="4">
    <source>
        <dbReference type="ARBA" id="ARBA00022989"/>
    </source>
</evidence>
<evidence type="ECO:0000313" key="15">
    <source>
        <dbReference type="EMBL" id="ESN91168.1"/>
    </source>
</evidence>
<dbReference type="Pfam" id="PF10613">
    <property type="entry name" value="Lig_chan-Glu_bd"/>
    <property type="match status" value="1"/>
</dbReference>
<feature type="domain" description="Ionotropic glutamate receptor C-terminal" evidence="13">
    <location>
        <begin position="467"/>
        <end position="979"/>
    </location>
</feature>
<dbReference type="OrthoDB" id="5984008at2759"/>
<feature type="transmembrane region" description="Helical" evidence="12">
    <location>
        <begin position="796"/>
        <end position="814"/>
    </location>
</feature>
<dbReference type="Gene3D" id="3.40.190.10">
    <property type="entry name" value="Periplasmic binding protein-like II"/>
    <property type="match status" value="2"/>
</dbReference>
<dbReference type="KEGG" id="hro:HELRODRAFT_194512"/>